<dbReference type="PROSITE" id="PS51257">
    <property type="entry name" value="PROKAR_LIPOPROTEIN"/>
    <property type="match status" value="1"/>
</dbReference>
<comment type="subcellular location">
    <subcellularLocation>
        <location evidence="1">Cell outer membrane</location>
        <topology evidence="1">Lipid-anchor</topology>
    </subcellularLocation>
</comment>
<gene>
    <name evidence="6" type="ORF">SAMN05192570_2748</name>
</gene>
<dbReference type="AlphaFoldDB" id="A0A1I6SWQ7"/>
<evidence type="ECO:0000256" key="2">
    <source>
        <dbReference type="ARBA" id="ARBA00008681"/>
    </source>
</evidence>
<dbReference type="RefSeq" id="WP_092311907.1">
    <property type="nucleotide sequence ID" value="NZ_FOZV01000006.1"/>
</dbReference>
<name>A0A1I6SWQ7_9CAUL</name>
<evidence type="ECO:0000256" key="4">
    <source>
        <dbReference type="ARBA" id="ARBA00023288"/>
    </source>
</evidence>
<evidence type="ECO:0000259" key="5">
    <source>
        <dbReference type="Pfam" id="PF05433"/>
    </source>
</evidence>
<dbReference type="InterPro" id="IPR008816">
    <property type="entry name" value="Gly_zipper_2TM_dom"/>
</dbReference>
<keyword evidence="7" id="KW-1185">Reference proteome</keyword>
<evidence type="ECO:0000313" key="6">
    <source>
        <dbReference type="EMBL" id="SFS81376.1"/>
    </source>
</evidence>
<dbReference type="Pfam" id="PF05433">
    <property type="entry name" value="Rick_17kDa_Anti"/>
    <property type="match status" value="1"/>
</dbReference>
<keyword evidence="4" id="KW-0449">Lipoprotein</keyword>
<dbReference type="STRING" id="871741.SAMN05192570_2748"/>
<organism evidence="6 7">
    <name type="scientific">Brevundimonas viscosa</name>
    <dbReference type="NCBI Taxonomy" id="871741"/>
    <lineage>
        <taxon>Bacteria</taxon>
        <taxon>Pseudomonadati</taxon>
        <taxon>Pseudomonadota</taxon>
        <taxon>Alphaproteobacteria</taxon>
        <taxon>Caulobacterales</taxon>
        <taxon>Caulobacteraceae</taxon>
        <taxon>Brevundimonas</taxon>
    </lineage>
</organism>
<protein>
    <recommendedName>
        <fullName evidence="3">17 kDa surface antigen</fullName>
    </recommendedName>
</protein>
<dbReference type="OrthoDB" id="7206754at2"/>
<evidence type="ECO:0000256" key="3">
    <source>
        <dbReference type="ARBA" id="ARBA00015281"/>
    </source>
</evidence>
<reference evidence="7" key="1">
    <citation type="submission" date="2016-10" db="EMBL/GenBank/DDBJ databases">
        <authorList>
            <person name="Varghese N."/>
            <person name="Submissions S."/>
        </authorList>
    </citation>
    <scope>NUCLEOTIDE SEQUENCE [LARGE SCALE GENOMIC DNA]</scope>
    <source>
        <strain evidence="7">CGMCC 1.10683</strain>
    </source>
</reference>
<dbReference type="GO" id="GO:0009279">
    <property type="term" value="C:cell outer membrane"/>
    <property type="evidence" value="ECO:0007669"/>
    <property type="project" value="UniProtKB-SubCell"/>
</dbReference>
<dbReference type="Proteomes" id="UP000198788">
    <property type="component" value="Unassembled WGS sequence"/>
</dbReference>
<accession>A0A1I6SWQ7</accession>
<evidence type="ECO:0000256" key="1">
    <source>
        <dbReference type="ARBA" id="ARBA00004459"/>
    </source>
</evidence>
<feature type="domain" description="Glycine zipper 2TM" evidence="5">
    <location>
        <begin position="43"/>
        <end position="80"/>
    </location>
</feature>
<evidence type="ECO:0000313" key="7">
    <source>
        <dbReference type="Proteomes" id="UP000198788"/>
    </source>
</evidence>
<comment type="similarity">
    <text evidence="2">Belongs to the rickettsiale 17 kDa surface antigen family.</text>
</comment>
<dbReference type="EMBL" id="FOZV01000006">
    <property type="protein sequence ID" value="SFS81376.1"/>
    <property type="molecule type" value="Genomic_DNA"/>
</dbReference>
<sequence length="115" mass="11921">MTRFLILAATASAAAVLAGCATTDRYASACERDYAENRNRAMAAGAVLGGAIGAAVAGDDDREKGAAIGAAAGALLGHQLSAEDDPCGYGFGGYNTDGRYGYQRVPRYGDYPRYW</sequence>
<proteinExistence type="inferred from homology"/>